<keyword evidence="3" id="KW-1185">Reference proteome</keyword>
<feature type="region of interest" description="Disordered" evidence="1">
    <location>
        <begin position="70"/>
        <end position="99"/>
    </location>
</feature>
<proteinExistence type="predicted"/>
<dbReference type="AlphaFoldDB" id="A0A2G9TYR3"/>
<gene>
    <name evidence="2" type="ORF">TELCIR_15312</name>
</gene>
<evidence type="ECO:0000313" key="2">
    <source>
        <dbReference type="EMBL" id="PIO63104.1"/>
    </source>
</evidence>
<reference evidence="2 3" key="1">
    <citation type="submission" date="2015-09" db="EMBL/GenBank/DDBJ databases">
        <title>Draft genome of the parasitic nematode Teladorsagia circumcincta isolate WARC Sus (inbred).</title>
        <authorList>
            <person name="Mitreva M."/>
        </authorList>
    </citation>
    <scope>NUCLEOTIDE SEQUENCE [LARGE SCALE GENOMIC DNA]</scope>
    <source>
        <strain evidence="2 3">S</strain>
    </source>
</reference>
<feature type="compositionally biased region" description="Basic and acidic residues" evidence="1">
    <location>
        <begin position="70"/>
        <end position="79"/>
    </location>
</feature>
<protein>
    <submittedName>
        <fullName evidence="2">Uncharacterized protein</fullName>
    </submittedName>
</protein>
<evidence type="ECO:0000256" key="1">
    <source>
        <dbReference type="SAM" id="MobiDB-lite"/>
    </source>
</evidence>
<dbReference type="EMBL" id="KZ351282">
    <property type="protein sequence ID" value="PIO63104.1"/>
    <property type="molecule type" value="Genomic_DNA"/>
</dbReference>
<feature type="region of interest" description="Disordered" evidence="1">
    <location>
        <begin position="22"/>
        <end position="44"/>
    </location>
</feature>
<dbReference type="Proteomes" id="UP000230423">
    <property type="component" value="Unassembled WGS sequence"/>
</dbReference>
<name>A0A2G9TYR3_TELCI</name>
<organism evidence="2 3">
    <name type="scientific">Teladorsagia circumcincta</name>
    <name type="common">Brown stomach worm</name>
    <name type="synonym">Ostertagia circumcincta</name>
    <dbReference type="NCBI Taxonomy" id="45464"/>
    <lineage>
        <taxon>Eukaryota</taxon>
        <taxon>Metazoa</taxon>
        <taxon>Ecdysozoa</taxon>
        <taxon>Nematoda</taxon>
        <taxon>Chromadorea</taxon>
        <taxon>Rhabditida</taxon>
        <taxon>Rhabditina</taxon>
        <taxon>Rhabditomorpha</taxon>
        <taxon>Strongyloidea</taxon>
        <taxon>Trichostrongylidae</taxon>
        <taxon>Teladorsagia</taxon>
    </lineage>
</organism>
<feature type="compositionally biased region" description="Acidic residues" evidence="1">
    <location>
        <begin position="86"/>
        <end position="97"/>
    </location>
</feature>
<sequence length="135" mass="15079">MLISSYSITLYVVHCNRGRRSNDYSFTSGTAENDGGGRIPSPDDFTFSNSSVTLKTALDLHSRTLELRKRREERARRLSVEAPSANEDDPDSSDTDPELCGIAAFEAAAKRDAELREQFKKEYESSHSEKSENSP</sequence>
<evidence type="ECO:0000313" key="3">
    <source>
        <dbReference type="Proteomes" id="UP000230423"/>
    </source>
</evidence>
<accession>A0A2G9TYR3</accession>